<feature type="domain" description="Bulb-type lectin" evidence="1">
    <location>
        <begin position="38"/>
        <end position="149"/>
    </location>
</feature>
<protein>
    <recommendedName>
        <fullName evidence="1">Bulb-type lectin domain-containing protein</fullName>
    </recommendedName>
</protein>
<reference evidence="3" key="1">
    <citation type="journal article" date="2019" name="Int. J. Syst. Evol. Microbiol.">
        <title>The Global Catalogue of Microorganisms (GCM) 10K type strain sequencing project: providing services to taxonomists for standard genome sequencing and annotation.</title>
        <authorList>
            <consortium name="The Broad Institute Genomics Platform"/>
            <consortium name="The Broad Institute Genome Sequencing Center for Infectious Disease"/>
            <person name="Wu L."/>
            <person name="Ma J."/>
        </authorList>
    </citation>
    <scope>NUCLEOTIDE SEQUENCE [LARGE SCALE GENOMIC DNA]</scope>
    <source>
        <strain evidence="3">CGMCC 4.7241</strain>
    </source>
</reference>
<evidence type="ECO:0000313" key="3">
    <source>
        <dbReference type="Proteomes" id="UP001595699"/>
    </source>
</evidence>
<dbReference type="InterPro" id="IPR001480">
    <property type="entry name" value="Bulb-type_lectin_dom"/>
</dbReference>
<dbReference type="PROSITE" id="PS50927">
    <property type="entry name" value="BULB_LECTIN"/>
    <property type="match status" value="2"/>
</dbReference>
<evidence type="ECO:0000259" key="1">
    <source>
        <dbReference type="PROSITE" id="PS50927"/>
    </source>
</evidence>
<dbReference type="EMBL" id="JBHRZH010000019">
    <property type="protein sequence ID" value="MFC3763561.1"/>
    <property type="molecule type" value="Genomic_DNA"/>
</dbReference>
<organism evidence="2 3">
    <name type="scientific">Tenggerimyces flavus</name>
    <dbReference type="NCBI Taxonomy" id="1708749"/>
    <lineage>
        <taxon>Bacteria</taxon>
        <taxon>Bacillati</taxon>
        <taxon>Actinomycetota</taxon>
        <taxon>Actinomycetes</taxon>
        <taxon>Propionibacteriales</taxon>
        <taxon>Nocardioidaceae</taxon>
        <taxon>Tenggerimyces</taxon>
    </lineage>
</organism>
<proteinExistence type="predicted"/>
<dbReference type="Gene3D" id="2.90.10.10">
    <property type="entry name" value="Bulb-type lectin domain"/>
    <property type="match status" value="4"/>
</dbReference>
<keyword evidence="3" id="KW-1185">Reference proteome</keyword>
<evidence type="ECO:0000313" key="2">
    <source>
        <dbReference type="EMBL" id="MFC3763561.1"/>
    </source>
</evidence>
<name>A0ABV7YE99_9ACTN</name>
<dbReference type="SMART" id="SM00108">
    <property type="entry name" value="B_lectin"/>
    <property type="match status" value="2"/>
</dbReference>
<comment type="caution">
    <text evidence="2">The sequence shown here is derived from an EMBL/GenBank/DDBJ whole genome shotgun (WGS) entry which is preliminary data.</text>
</comment>
<accession>A0ABV7YE99</accession>
<sequence>MFAPIASAATTTGTAVPANQWTNGPAAIAMADSPAAYNTWLKPGQLLKSGNYVRSANGYYRLLMQPDGNLVEYVKSGKKWVAKWSTQTHGQNGAYAAMQKDGNFVVYKGKKAVWSTRIQNYKIKGLALQNDSNLVTYSTTNKPLWHRWITISTPNTSAKIYKGYSVVSANRVFKLIMQSDGNLVLYKGKKALWGSKSRVKDSYAVMQADGNFVVYRKTTATWHSKTGGNRGAFLSVQNDGNVVIYKGKTPIWSTGTRG</sequence>
<dbReference type="RefSeq" id="WP_205115615.1">
    <property type="nucleotide sequence ID" value="NZ_JAFBCM010000001.1"/>
</dbReference>
<dbReference type="InterPro" id="IPR036426">
    <property type="entry name" value="Bulb-type_lectin_dom_sf"/>
</dbReference>
<feature type="domain" description="Bulb-type lectin" evidence="1">
    <location>
        <begin position="151"/>
        <end position="258"/>
    </location>
</feature>
<dbReference type="SUPFAM" id="SSF51110">
    <property type="entry name" value="alpha-D-mannose-specific plant lectins"/>
    <property type="match status" value="2"/>
</dbReference>
<dbReference type="Proteomes" id="UP001595699">
    <property type="component" value="Unassembled WGS sequence"/>
</dbReference>
<gene>
    <name evidence="2" type="ORF">ACFOUW_22165</name>
</gene>